<proteinExistence type="predicted"/>
<feature type="region of interest" description="Disordered" evidence="1">
    <location>
        <begin position="26"/>
        <end position="53"/>
    </location>
</feature>
<dbReference type="Proteomes" id="UP000499080">
    <property type="component" value="Unassembled WGS sequence"/>
</dbReference>
<protein>
    <submittedName>
        <fullName evidence="2">Uncharacterized protein</fullName>
    </submittedName>
</protein>
<reference evidence="2 3" key="1">
    <citation type="journal article" date="2019" name="Sci. Rep.">
        <title>Orb-weaving spider Araneus ventricosus genome elucidates the spidroin gene catalogue.</title>
        <authorList>
            <person name="Kono N."/>
            <person name="Nakamura H."/>
            <person name="Ohtoshi R."/>
            <person name="Moran D.A.P."/>
            <person name="Shinohara A."/>
            <person name="Yoshida Y."/>
            <person name="Fujiwara M."/>
            <person name="Mori M."/>
            <person name="Tomita M."/>
            <person name="Arakawa K."/>
        </authorList>
    </citation>
    <scope>NUCLEOTIDE SEQUENCE [LARGE SCALE GENOMIC DNA]</scope>
</reference>
<dbReference type="AlphaFoldDB" id="A0A4Y2W988"/>
<sequence length="121" mass="13747">MITPASPYDGLPPSGLKIRIIFSTKTNQNAAHRQKSSSKSTRSNELENNCYNRQRPRTKDLVATYNNESIAFLLQLRNLNKIIADISKFRTPSKLLLLGCPWPSNRAIVLLKIVDMKFSEK</sequence>
<gene>
    <name evidence="2" type="ORF">AVEN_13196_1</name>
</gene>
<name>A0A4Y2W988_ARAVE</name>
<organism evidence="2 3">
    <name type="scientific">Araneus ventricosus</name>
    <name type="common">Orbweaver spider</name>
    <name type="synonym">Epeira ventricosa</name>
    <dbReference type="NCBI Taxonomy" id="182803"/>
    <lineage>
        <taxon>Eukaryota</taxon>
        <taxon>Metazoa</taxon>
        <taxon>Ecdysozoa</taxon>
        <taxon>Arthropoda</taxon>
        <taxon>Chelicerata</taxon>
        <taxon>Arachnida</taxon>
        <taxon>Araneae</taxon>
        <taxon>Araneomorphae</taxon>
        <taxon>Entelegynae</taxon>
        <taxon>Araneoidea</taxon>
        <taxon>Araneidae</taxon>
        <taxon>Araneus</taxon>
    </lineage>
</organism>
<accession>A0A4Y2W988</accession>
<evidence type="ECO:0000313" key="2">
    <source>
        <dbReference type="EMBL" id="GBO33144.1"/>
    </source>
</evidence>
<feature type="compositionally biased region" description="Polar residues" evidence="1">
    <location>
        <begin position="26"/>
        <end position="52"/>
    </location>
</feature>
<evidence type="ECO:0000256" key="1">
    <source>
        <dbReference type="SAM" id="MobiDB-lite"/>
    </source>
</evidence>
<keyword evidence="3" id="KW-1185">Reference proteome</keyword>
<evidence type="ECO:0000313" key="3">
    <source>
        <dbReference type="Proteomes" id="UP000499080"/>
    </source>
</evidence>
<dbReference type="EMBL" id="BGPR01056664">
    <property type="protein sequence ID" value="GBO33144.1"/>
    <property type="molecule type" value="Genomic_DNA"/>
</dbReference>
<comment type="caution">
    <text evidence="2">The sequence shown here is derived from an EMBL/GenBank/DDBJ whole genome shotgun (WGS) entry which is preliminary data.</text>
</comment>